<reference evidence="1 2" key="1">
    <citation type="submission" date="2016-11" db="EMBL/GenBank/DDBJ databases">
        <authorList>
            <person name="Jaros S."/>
            <person name="Januszkiewicz K."/>
            <person name="Wedrychowicz H."/>
        </authorList>
    </citation>
    <scope>NUCLEOTIDE SEQUENCE [LARGE SCALE GENOMIC DNA]</scope>
    <source>
        <strain evidence="1 2">YL228</strain>
    </source>
</reference>
<evidence type="ECO:0000313" key="2">
    <source>
        <dbReference type="Proteomes" id="UP000183461"/>
    </source>
</evidence>
<sequence>MSGLDEILNLIETQQQQGEELILKAAKSKAAAIKAEGDKKAQTAYEDFMHRSKEQTEKDYENACNSADAEMKRRILACKVGLIDEAIEKTVAKLKALPDNEYFQLIIKLAERHSQPEKGVLSLCSKDLARVPADFESKLNESINKKGGSITLSKEAADIEDGFILSYGLISENCSFRAIIESEKDEIRDTAARALFGR</sequence>
<dbReference type="Proteomes" id="UP000183461">
    <property type="component" value="Unassembled WGS sequence"/>
</dbReference>
<evidence type="ECO:0000313" key="1">
    <source>
        <dbReference type="EMBL" id="SFW13766.1"/>
    </source>
</evidence>
<gene>
    <name evidence="1" type="ORF">SAMN02910280_0714</name>
</gene>
<proteinExistence type="predicted"/>
<dbReference type="EMBL" id="FPIP01000001">
    <property type="protein sequence ID" value="SFW13766.1"/>
    <property type="molecule type" value="Genomic_DNA"/>
</dbReference>
<accession>A0A1K1LVS3</accession>
<dbReference type="RefSeq" id="WP_072299106.1">
    <property type="nucleotide sequence ID" value="NZ_FPIP01000001.1"/>
</dbReference>
<organism evidence="1 2">
    <name type="scientific">Ruminococcus flavefaciens</name>
    <dbReference type="NCBI Taxonomy" id="1265"/>
    <lineage>
        <taxon>Bacteria</taxon>
        <taxon>Bacillati</taxon>
        <taxon>Bacillota</taxon>
        <taxon>Clostridia</taxon>
        <taxon>Eubacteriales</taxon>
        <taxon>Oscillospiraceae</taxon>
        <taxon>Ruminococcus</taxon>
    </lineage>
</organism>
<dbReference type="Gene3D" id="3.30.2320.30">
    <property type="entry name" value="ATP synthase, E subunit, C-terminal"/>
    <property type="match status" value="1"/>
</dbReference>
<dbReference type="SUPFAM" id="SSF160527">
    <property type="entry name" value="V-type ATPase subunit E-like"/>
    <property type="match status" value="1"/>
</dbReference>
<dbReference type="AlphaFoldDB" id="A0A1K1LVS3"/>
<protein>
    <submittedName>
        <fullName evidence="1">V/A-type H+-transporting ATPase subunit E</fullName>
    </submittedName>
</protein>
<name>A0A1K1LVS3_RUMFL</name>
<dbReference type="InterPro" id="IPR038495">
    <property type="entry name" value="ATPase_E_C"/>
</dbReference>